<feature type="binding site" evidence="7">
    <location>
        <position position="175"/>
    </location>
    <ligand>
        <name>substrate</name>
    </ligand>
</feature>
<dbReference type="GO" id="GO:0008270">
    <property type="term" value="F:zinc ion binding"/>
    <property type="evidence" value="ECO:0007669"/>
    <property type="project" value="UniProtKB-UniRule"/>
</dbReference>
<dbReference type="PANTHER" id="PTHR30004:SF6">
    <property type="entry name" value="D-THREONATE 4-PHOSPHATE DEHYDROGENASE"/>
    <property type="match status" value="1"/>
</dbReference>
<evidence type="ECO:0000256" key="4">
    <source>
        <dbReference type="ARBA" id="ARBA00023002"/>
    </source>
</evidence>
<feature type="binding site" evidence="7">
    <location>
        <position position="313"/>
    </location>
    <ligand>
        <name>substrate</name>
    </ligand>
</feature>
<comment type="catalytic activity">
    <reaction evidence="7">
        <text>4-(phosphooxy)-L-threonine + NAD(+) = 3-amino-2-oxopropyl phosphate + CO2 + NADH</text>
        <dbReference type="Rhea" id="RHEA:32275"/>
        <dbReference type="ChEBI" id="CHEBI:16526"/>
        <dbReference type="ChEBI" id="CHEBI:57279"/>
        <dbReference type="ChEBI" id="CHEBI:57540"/>
        <dbReference type="ChEBI" id="CHEBI:57945"/>
        <dbReference type="ChEBI" id="CHEBI:58452"/>
        <dbReference type="EC" id="1.1.1.262"/>
    </reaction>
</comment>
<feature type="binding site" evidence="7">
    <location>
        <position position="205"/>
    </location>
    <ligand>
        <name>a divalent metal cation</name>
        <dbReference type="ChEBI" id="CHEBI:60240"/>
        <note>ligand shared between dimeric partners</note>
    </ligand>
</feature>
<organism evidence="9 10">
    <name type="scientific">Sagittula marina</name>
    <dbReference type="NCBI Taxonomy" id="943940"/>
    <lineage>
        <taxon>Bacteria</taxon>
        <taxon>Pseudomonadati</taxon>
        <taxon>Pseudomonadota</taxon>
        <taxon>Alphaproteobacteria</taxon>
        <taxon>Rhodobacterales</taxon>
        <taxon>Roseobacteraceae</taxon>
        <taxon>Sagittula</taxon>
    </lineage>
</organism>
<dbReference type="GO" id="GO:0042823">
    <property type="term" value="P:pyridoxal phosphate biosynthetic process"/>
    <property type="evidence" value="ECO:0007669"/>
    <property type="project" value="UniProtKB-UniRule"/>
</dbReference>
<keyword evidence="4 7" id="KW-0560">Oxidoreductase</keyword>
<dbReference type="GO" id="GO:0050570">
    <property type="term" value="F:4-hydroxythreonine-4-phosphate dehydrogenase activity"/>
    <property type="evidence" value="ECO:0007669"/>
    <property type="project" value="UniProtKB-UniRule"/>
</dbReference>
<feature type="region of interest" description="Disordered" evidence="8">
    <location>
        <begin position="1"/>
        <end position="34"/>
    </location>
</feature>
<evidence type="ECO:0000256" key="2">
    <source>
        <dbReference type="ARBA" id="ARBA00022723"/>
    </source>
</evidence>
<comment type="cofactor">
    <cofactor evidence="7">
        <name>Zn(2+)</name>
        <dbReference type="ChEBI" id="CHEBI:29105"/>
    </cofactor>
    <cofactor evidence="7">
        <name>Mg(2+)</name>
        <dbReference type="ChEBI" id="CHEBI:18420"/>
    </cofactor>
    <cofactor evidence="7">
        <name>Co(2+)</name>
        <dbReference type="ChEBI" id="CHEBI:48828"/>
    </cofactor>
    <text evidence="7">Binds 1 divalent metal cation per subunit. Can use ions such as Zn(2+), Mg(2+) or Co(2+).</text>
</comment>
<comment type="miscellaneous">
    <text evidence="7">The active site is located at the dimer interface.</text>
</comment>
<dbReference type="PANTHER" id="PTHR30004">
    <property type="entry name" value="4-HYDROXYTHREONINE-4-PHOSPHATE DEHYDROGENASE"/>
    <property type="match status" value="1"/>
</dbReference>
<dbReference type="EC" id="1.1.1.262" evidence="7"/>
<comment type="function">
    <text evidence="7">Catalyzes the NAD(P)-dependent oxidation of 4-(phosphooxy)-L-threonine (HTP) into 2-amino-3-oxo-4-(phosphooxy)butyric acid which spontaneously decarboxylates to form 3-amino-2-oxopropyl phosphate (AHAP).</text>
</comment>
<dbReference type="AlphaFoldDB" id="A0A7W6DMQ2"/>
<evidence type="ECO:0000313" key="9">
    <source>
        <dbReference type="EMBL" id="MBB3985582.1"/>
    </source>
</evidence>
<comment type="pathway">
    <text evidence="7">Cofactor biosynthesis; pyridoxine 5'-phosphate biosynthesis; pyridoxine 5'-phosphate from D-erythrose 4-phosphate: step 4/5.</text>
</comment>
<comment type="subunit">
    <text evidence="7">Homodimer.</text>
</comment>
<evidence type="ECO:0000256" key="6">
    <source>
        <dbReference type="ARBA" id="ARBA00023096"/>
    </source>
</evidence>
<evidence type="ECO:0000256" key="7">
    <source>
        <dbReference type="HAMAP-Rule" id="MF_00536"/>
    </source>
</evidence>
<evidence type="ECO:0000256" key="3">
    <source>
        <dbReference type="ARBA" id="ARBA00022857"/>
    </source>
</evidence>
<dbReference type="InterPro" id="IPR037510">
    <property type="entry name" value="PdxA"/>
</dbReference>
<reference evidence="9 10" key="1">
    <citation type="submission" date="2020-08" db="EMBL/GenBank/DDBJ databases">
        <title>Genomic Encyclopedia of Type Strains, Phase IV (KMG-IV): sequencing the most valuable type-strain genomes for metagenomic binning, comparative biology and taxonomic classification.</title>
        <authorList>
            <person name="Goeker M."/>
        </authorList>
    </citation>
    <scope>NUCLEOTIDE SEQUENCE [LARGE SCALE GENOMIC DNA]</scope>
    <source>
        <strain evidence="9 10">DSM 102235</strain>
    </source>
</reference>
<evidence type="ECO:0000313" key="10">
    <source>
        <dbReference type="Proteomes" id="UP000541426"/>
    </source>
</evidence>
<dbReference type="HAMAP" id="MF_00536">
    <property type="entry name" value="PdxA"/>
    <property type="match status" value="1"/>
</dbReference>
<dbReference type="NCBIfam" id="TIGR00557">
    <property type="entry name" value="pdxA"/>
    <property type="match status" value="1"/>
</dbReference>
<dbReference type="NCBIfam" id="NF003699">
    <property type="entry name" value="PRK05312.1"/>
    <property type="match status" value="1"/>
</dbReference>
<dbReference type="GO" id="GO:0008615">
    <property type="term" value="P:pyridoxine biosynthetic process"/>
    <property type="evidence" value="ECO:0007669"/>
    <property type="project" value="UniProtKB-UniRule"/>
</dbReference>
<feature type="binding site" evidence="7">
    <location>
        <position position="305"/>
    </location>
    <ligand>
        <name>a divalent metal cation</name>
        <dbReference type="ChEBI" id="CHEBI:60240"/>
        <note>ligand shared between dimeric partners</note>
    </ligand>
</feature>
<dbReference type="GO" id="GO:0050897">
    <property type="term" value="F:cobalt ion binding"/>
    <property type="evidence" value="ECO:0007669"/>
    <property type="project" value="UniProtKB-UniRule"/>
</dbReference>
<dbReference type="GO" id="GO:0051287">
    <property type="term" value="F:NAD binding"/>
    <property type="evidence" value="ECO:0007669"/>
    <property type="project" value="InterPro"/>
</dbReference>
<dbReference type="EMBL" id="JACIEJ010000004">
    <property type="protein sequence ID" value="MBB3985582.1"/>
    <property type="molecule type" value="Genomic_DNA"/>
</dbReference>
<dbReference type="GO" id="GO:0000287">
    <property type="term" value="F:magnesium ion binding"/>
    <property type="evidence" value="ECO:0007669"/>
    <property type="project" value="UniProtKB-UniRule"/>
</dbReference>
<comment type="caution">
    <text evidence="9">The sequence shown here is derived from an EMBL/GenBank/DDBJ whole genome shotgun (WGS) entry which is preliminary data.</text>
</comment>
<accession>A0A7W6DMQ2</accession>
<keyword evidence="10" id="KW-1185">Reference proteome</keyword>
<proteinExistence type="inferred from homology"/>
<evidence type="ECO:0000256" key="5">
    <source>
        <dbReference type="ARBA" id="ARBA00023027"/>
    </source>
</evidence>
<feature type="binding site" evidence="7">
    <location>
        <position position="331"/>
    </location>
    <ligand>
        <name>substrate</name>
    </ligand>
</feature>
<name>A0A7W6DMQ2_9RHOB</name>
<evidence type="ECO:0000256" key="1">
    <source>
        <dbReference type="ARBA" id="ARBA00022490"/>
    </source>
</evidence>
<feature type="binding site" evidence="7">
    <location>
        <position position="322"/>
    </location>
    <ligand>
        <name>substrate</name>
    </ligand>
</feature>
<dbReference type="UniPathway" id="UPA00244">
    <property type="reaction ID" value="UER00312"/>
</dbReference>
<keyword evidence="1 7" id="KW-0963">Cytoplasm</keyword>
<sequence>MSGVENTSAGVLNDPEVTENTVTDQDKTSPDASAVPDVANATLDKAPTVPVAVSCGEPAGIGPELIESAWESLRGDLPFFWIGEPSHLPGRVPHELISEPAEAVAVSGRALPVLSLPMPGPRVPGTPQANHAAGVIRAIEVGVELVHTGQAAALCTLPIHKQALAEGADFAYPGHTEFLAHLAGVDDVVMMLASDRLRVVPATIHIPLSDVPKALTAELLEERIRITHRALVEQFGIAHPVIAVSGLNPHAGEGGRMGHEDSALIAPVLQKLRDEGLNLNGPLPADTMFHDRARAGYDAAVCMYHDQALIPIKTLDFDEGVNVTLGLPFIRTSPDHGTAFDIAGAGLANPSSTLAALRMAARLARR</sequence>
<feature type="compositionally biased region" description="Polar residues" evidence="8">
    <location>
        <begin position="1"/>
        <end position="10"/>
    </location>
</feature>
<dbReference type="Proteomes" id="UP000541426">
    <property type="component" value="Unassembled WGS sequence"/>
</dbReference>
<keyword evidence="7" id="KW-0862">Zinc</keyword>
<comment type="similarity">
    <text evidence="7">Belongs to the PdxA family.</text>
</comment>
<dbReference type="Pfam" id="PF04166">
    <property type="entry name" value="PdxA"/>
    <property type="match status" value="1"/>
</dbReference>
<feature type="binding site" evidence="7">
    <location>
        <position position="250"/>
    </location>
    <ligand>
        <name>a divalent metal cation</name>
        <dbReference type="ChEBI" id="CHEBI:60240"/>
        <note>ligand shared between dimeric partners</note>
    </ligand>
</feature>
<dbReference type="SUPFAM" id="SSF53659">
    <property type="entry name" value="Isocitrate/Isopropylmalate dehydrogenase-like"/>
    <property type="match status" value="1"/>
</dbReference>
<protein>
    <recommendedName>
        <fullName evidence="7">4-hydroxythreonine-4-phosphate dehydrogenase</fullName>
        <ecNumber evidence="7">1.1.1.262</ecNumber>
    </recommendedName>
    <alternativeName>
        <fullName evidence="7">4-(phosphohydroxy)-L-threonine dehydrogenase</fullName>
    </alternativeName>
</protein>
<dbReference type="Gene3D" id="3.40.718.10">
    <property type="entry name" value="Isopropylmalate Dehydrogenase"/>
    <property type="match status" value="1"/>
</dbReference>
<comment type="subcellular location">
    <subcellularLocation>
        <location evidence="7">Cytoplasm</location>
    </subcellularLocation>
</comment>
<keyword evidence="5 7" id="KW-0520">NAD</keyword>
<keyword evidence="6 7" id="KW-0664">Pyridoxine biosynthesis</keyword>
<gene>
    <name evidence="7" type="primary">pdxA</name>
    <name evidence="9" type="ORF">GGQ68_001915</name>
</gene>
<keyword evidence="7" id="KW-0460">Magnesium</keyword>
<keyword evidence="2 7" id="KW-0479">Metal-binding</keyword>
<dbReference type="GO" id="GO:0005737">
    <property type="term" value="C:cytoplasm"/>
    <property type="evidence" value="ECO:0007669"/>
    <property type="project" value="UniProtKB-SubCell"/>
</dbReference>
<keyword evidence="7" id="KW-0170">Cobalt</keyword>
<keyword evidence="3 7" id="KW-0521">NADP</keyword>
<evidence type="ECO:0000256" key="8">
    <source>
        <dbReference type="SAM" id="MobiDB-lite"/>
    </source>
</evidence>
<feature type="binding site" evidence="7">
    <location>
        <position position="176"/>
    </location>
    <ligand>
        <name>substrate</name>
    </ligand>
</feature>
<dbReference type="InterPro" id="IPR005255">
    <property type="entry name" value="PdxA_fam"/>
</dbReference>